<comment type="caution">
    <text evidence="2">The sequence shown here is derived from an EMBL/GenBank/DDBJ whole genome shotgun (WGS) entry which is preliminary data.</text>
</comment>
<dbReference type="AlphaFoldDB" id="A0AB36FMT1"/>
<proteinExistence type="predicted"/>
<keyword evidence="1" id="KW-0812">Transmembrane</keyword>
<dbReference type="EMBL" id="MIPY01000034">
    <property type="protein sequence ID" value="OES26844.1"/>
    <property type="molecule type" value="Genomic_DNA"/>
</dbReference>
<keyword evidence="1" id="KW-1133">Transmembrane helix</keyword>
<organism evidence="2 3">
    <name type="scientific">Alteromonas macleodii</name>
    <name type="common">Pseudoalteromonas macleodii</name>
    <dbReference type="NCBI Taxonomy" id="28108"/>
    <lineage>
        <taxon>Bacteria</taxon>
        <taxon>Pseudomonadati</taxon>
        <taxon>Pseudomonadota</taxon>
        <taxon>Gammaproteobacteria</taxon>
        <taxon>Alteromonadales</taxon>
        <taxon>Alteromonadaceae</taxon>
        <taxon>Alteromonas/Salinimonas group</taxon>
        <taxon>Alteromonas</taxon>
    </lineage>
</organism>
<gene>
    <name evidence="2" type="ORF">BFV95_3746</name>
</gene>
<reference evidence="2 3" key="1">
    <citation type="submission" date="2016-09" db="EMBL/GenBank/DDBJ databases">
        <title>Draft Genome Sequence of four Alteromonas macleodii strains isolated from copper coupons and grown long-term at elevated copper levels.</title>
        <authorList>
            <person name="Cusick K."/>
            <person name="Dale J."/>
            <person name="Little B."/>
            <person name="Biffinger J."/>
        </authorList>
    </citation>
    <scope>NUCLEOTIDE SEQUENCE [LARGE SCALE GENOMIC DNA]</scope>
    <source>
        <strain evidence="2 3">KCP01</strain>
    </source>
</reference>
<feature type="transmembrane region" description="Helical" evidence="1">
    <location>
        <begin position="141"/>
        <end position="162"/>
    </location>
</feature>
<keyword evidence="1" id="KW-0472">Membrane</keyword>
<protein>
    <submittedName>
        <fullName evidence="2">Uncharacterized protein</fullName>
    </submittedName>
</protein>
<dbReference type="RefSeq" id="WP_069945070.1">
    <property type="nucleotide sequence ID" value="NZ_CP098772.1"/>
</dbReference>
<keyword evidence="3" id="KW-1185">Reference proteome</keyword>
<evidence type="ECO:0000256" key="1">
    <source>
        <dbReference type="SAM" id="Phobius"/>
    </source>
</evidence>
<feature type="transmembrane region" description="Helical" evidence="1">
    <location>
        <begin position="82"/>
        <end position="104"/>
    </location>
</feature>
<feature type="transmembrane region" description="Helical" evidence="1">
    <location>
        <begin position="110"/>
        <end position="129"/>
    </location>
</feature>
<evidence type="ECO:0000313" key="2">
    <source>
        <dbReference type="EMBL" id="OES26844.1"/>
    </source>
</evidence>
<dbReference type="Proteomes" id="UP000095392">
    <property type="component" value="Unassembled WGS sequence"/>
</dbReference>
<evidence type="ECO:0000313" key="3">
    <source>
        <dbReference type="Proteomes" id="UP000095392"/>
    </source>
</evidence>
<name>A0AB36FMT1_ALTMA</name>
<sequence length="246" mass="28163">MSIAITEQPNYAAYSVEELEDVLENIDKQAFPERYQAAKNELAAKRATLPPENDTDSAHQDEHFTRPKWSELHPITRISNGAFLVLIGALIVSAFTNFIVINAWLNNSTWAIVLFTFVYCAFYYLSISIDKRQAQFVMKDWRGKVTIFTMPFLGLIFTWNFIDRALPYTLHLASGKQETELKFAYEKGSGSKHCRHSLLLKESGTLSDGRLCLNQSEHKRLPNKGWVYVKGSESGFGFDIEGYRFR</sequence>
<accession>A0AB36FMT1</accession>